<feature type="compositionally biased region" description="Basic and acidic residues" evidence="2">
    <location>
        <begin position="251"/>
        <end position="263"/>
    </location>
</feature>
<dbReference type="PANTHER" id="PTHR46413:SF34">
    <property type="entry name" value="HEAVY METAL-ASSOCIATED ISOPRENYLATED PLANT PROTEIN 3-LIKE"/>
    <property type="match status" value="1"/>
</dbReference>
<dbReference type="OrthoDB" id="773760at2759"/>
<feature type="domain" description="HMA" evidence="3">
    <location>
        <begin position="54"/>
        <end position="123"/>
    </location>
</feature>
<name>A0A6A4M389_9ERIC</name>
<dbReference type="Pfam" id="PF00403">
    <property type="entry name" value="HMA"/>
    <property type="match status" value="2"/>
</dbReference>
<dbReference type="EMBL" id="QEFC01000980">
    <property type="protein sequence ID" value="KAE9461227.1"/>
    <property type="molecule type" value="Genomic_DNA"/>
</dbReference>
<feature type="domain" description="HMA" evidence="3">
    <location>
        <begin position="165"/>
        <end position="228"/>
    </location>
</feature>
<sequence>MGKKKSKNNQGEKKTSNNDEQQLQPQPQPQPQQQKKKSENSEGGGGGGKQDDGLTTAVLKVPMDCECEGCATKIRRFVRGIQGVETVKGGGELSKLTVAGKIDPVKLQEMVEQKIGKKVQLVSPVPKKDNKDKDGGGGGGGGGEKKAEGKPDKKPDEKKSKEPQVTTAVMKVNLHCQGCIQKIRRVVTKTTGYQDMSIDEQKDQVTVKGTMDMKALAEALKERLKRPVEIVQPKKENAEKKEKGGGGGGGAKKEKGGGEEGKTGGDSGGNDGGGQMVEENRIQYVPQEYPNTYMYGFGLGYPPMEQYHHAPQMVEQYHHAPQMFSDENPNACSVM</sequence>
<reference evidence="4 5" key="1">
    <citation type="journal article" date="2019" name="Genome Biol. Evol.">
        <title>The Rhododendron genome and chromosomal organization provide insight into shared whole-genome duplications across the heath family (Ericaceae).</title>
        <authorList>
            <person name="Soza V.L."/>
            <person name="Lindsley D."/>
            <person name="Waalkes A."/>
            <person name="Ramage E."/>
            <person name="Patwardhan R.P."/>
            <person name="Burton J.N."/>
            <person name="Adey A."/>
            <person name="Kumar A."/>
            <person name="Qiu R."/>
            <person name="Shendure J."/>
            <person name="Hall B."/>
        </authorList>
    </citation>
    <scope>NUCLEOTIDE SEQUENCE [LARGE SCALE GENOMIC DNA]</scope>
    <source>
        <strain evidence="4">RSF 1966-606</strain>
    </source>
</reference>
<dbReference type="GO" id="GO:0009626">
    <property type="term" value="P:plant-type hypersensitive response"/>
    <property type="evidence" value="ECO:0007669"/>
    <property type="project" value="UniProtKB-KW"/>
</dbReference>
<feature type="non-terminal residue" evidence="4">
    <location>
        <position position="1"/>
    </location>
</feature>
<dbReference type="InterPro" id="IPR006121">
    <property type="entry name" value="HMA_dom"/>
</dbReference>
<dbReference type="Gene3D" id="3.30.70.100">
    <property type="match status" value="2"/>
</dbReference>
<organism evidence="4 5">
    <name type="scientific">Rhododendron williamsianum</name>
    <dbReference type="NCBI Taxonomy" id="262921"/>
    <lineage>
        <taxon>Eukaryota</taxon>
        <taxon>Viridiplantae</taxon>
        <taxon>Streptophyta</taxon>
        <taxon>Embryophyta</taxon>
        <taxon>Tracheophyta</taxon>
        <taxon>Spermatophyta</taxon>
        <taxon>Magnoliopsida</taxon>
        <taxon>eudicotyledons</taxon>
        <taxon>Gunneridae</taxon>
        <taxon>Pentapetalae</taxon>
        <taxon>asterids</taxon>
        <taxon>Ericales</taxon>
        <taxon>Ericaceae</taxon>
        <taxon>Ericoideae</taxon>
        <taxon>Rhodoreae</taxon>
        <taxon>Rhododendron</taxon>
    </lineage>
</organism>
<dbReference type="InterPro" id="IPR036163">
    <property type="entry name" value="HMA_dom_sf"/>
</dbReference>
<keyword evidence="5" id="KW-1185">Reference proteome</keyword>
<comment type="caution">
    <text evidence="4">The sequence shown here is derived from an EMBL/GenBank/DDBJ whole genome shotgun (WGS) entry which is preliminary data.</text>
</comment>
<feature type="region of interest" description="Disordered" evidence="2">
    <location>
        <begin position="1"/>
        <end position="55"/>
    </location>
</feature>
<feature type="compositionally biased region" description="Basic and acidic residues" evidence="2">
    <location>
        <begin position="126"/>
        <end position="135"/>
    </location>
</feature>
<dbReference type="GO" id="GO:0046872">
    <property type="term" value="F:metal ion binding"/>
    <property type="evidence" value="ECO:0007669"/>
    <property type="project" value="InterPro"/>
</dbReference>
<dbReference type="SUPFAM" id="SSF55008">
    <property type="entry name" value="HMA, heavy metal-associated domain"/>
    <property type="match status" value="2"/>
</dbReference>
<dbReference type="CDD" id="cd00371">
    <property type="entry name" value="HMA"/>
    <property type="match status" value="2"/>
</dbReference>
<evidence type="ECO:0000313" key="4">
    <source>
        <dbReference type="EMBL" id="KAE9461227.1"/>
    </source>
</evidence>
<dbReference type="AlphaFoldDB" id="A0A6A4M389"/>
<feature type="compositionally biased region" description="Gly residues" evidence="2">
    <location>
        <begin position="264"/>
        <end position="275"/>
    </location>
</feature>
<accession>A0A6A4M389</accession>
<dbReference type="PANTHER" id="PTHR46413">
    <property type="entry name" value="HEAVY METAL-ASSOCIATED ISOPRENYLATED PLANT PROTEIN 6"/>
    <property type="match status" value="1"/>
</dbReference>
<feature type="compositionally biased region" description="Basic and acidic residues" evidence="2">
    <location>
        <begin position="231"/>
        <end position="244"/>
    </location>
</feature>
<proteinExistence type="predicted"/>
<comment type="subcellular location">
    <subcellularLocation>
        <location evidence="1">Membrane</location>
        <topology evidence="1">Peripheral membrane protein</topology>
    </subcellularLocation>
</comment>
<dbReference type="GO" id="GO:0016020">
    <property type="term" value="C:membrane"/>
    <property type="evidence" value="ECO:0007669"/>
    <property type="project" value="UniProtKB-SubCell"/>
</dbReference>
<dbReference type="InterPro" id="IPR044594">
    <property type="entry name" value="HIPP01/3/5/6"/>
</dbReference>
<evidence type="ECO:0000256" key="2">
    <source>
        <dbReference type="SAM" id="MobiDB-lite"/>
    </source>
</evidence>
<dbReference type="Proteomes" id="UP000428333">
    <property type="component" value="Linkage Group LG04"/>
</dbReference>
<feature type="compositionally biased region" description="Basic and acidic residues" evidence="2">
    <location>
        <begin position="143"/>
        <end position="162"/>
    </location>
</feature>
<gene>
    <name evidence="4" type="ORF">C3L33_06826</name>
</gene>
<evidence type="ECO:0000313" key="5">
    <source>
        <dbReference type="Proteomes" id="UP000428333"/>
    </source>
</evidence>
<feature type="region of interest" description="Disordered" evidence="2">
    <location>
        <begin position="231"/>
        <end position="276"/>
    </location>
</feature>
<protein>
    <recommendedName>
        <fullName evidence="3">HMA domain-containing protein</fullName>
    </recommendedName>
</protein>
<evidence type="ECO:0000259" key="3">
    <source>
        <dbReference type="PROSITE" id="PS50846"/>
    </source>
</evidence>
<feature type="region of interest" description="Disordered" evidence="2">
    <location>
        <begin position="118"/>
        <end position="165"/>
    </location>
</feature>
<dbReference type="PROSITE" id="PS50846">
    <property type="entry name" value="HMA_2"/>
    <property type="match status" value="2"/>
</dbReference>
<evidence type="ECO:0000256" key="1">
    <source>
        <dbReference type="ARBA" id="ARBA00004170"/>
    </source>
</evidence>